<protein>
    <submittedName>
        <fullName evidence="5">Helix-turn-helix domain-containing protein</fullName>
    </submittedName>
</protein>
<dbReference type="InterPro" id="IPR052158">
    <property type="entry name" value="INH-QAR"/>
</dbReference>
<dbReference type="InterPro" id="IPR009057">
    <property type="entry name" value="Homeodomain-like_sf"/>
</dbReference>
<evidence type="ECO:0000256" key="3">
    <source>
        <dbReference type="SAM" id="MobiDB-lite"/>
    </source>
</evidence>
<comment type="caution">
    <text evidence="5">The sequence shown here is derived from an EMBL/GenBank/DDBJ whole genome shotgun (WGS) entry which is preliminary data.</text>
</comment>
<evidence type="ECO:0000313" key="5">
    <source>
        <dbReference type="EMBL" id="NGO71293.1"/>
    </source>
</evidence>
<dbReference type="SUPFAM" id="SSF52317">
    <property type="entry name" value="Class I glutamine amidotransferase-like"/>
    <property type="match status" value="1"/>
</dbReference>
<keyword evidence="6" id="KW-1185">Reference proteome</keyword>
<dbReference type="Gene3D" id="3.40.50.880">
    <property type="match status" value="1"/>
</dbReference>
<name>A0A6G4X213_9ACTN</name>
<organism evidence="5 6">
    <name type="scientific">Streptomyces boncukensis</name>
    <dbReference type="NCBI Taxonomy" id="2711219"/>
    <lineage>
        <taxon>Bacteria</taxon>
        <taxon>Bacillati</taxon>
        <taxon>Actinomycetota</taxon>
        <taxon>Actinomycetes</taxon>
        <taxon>Kitasatosporales</taxon>
        <taxon>Streptomycetaceae</taxon>
        <taxon>Streptomyces</taxon>
    </lineage>
</organism>
<evidence type="ECO:0000259" key="4">
    <source>
        <dbReference type="PROSITE" id="PS01124"/>
    </source>
</evidence>
<dbReference type="Proteomes" id="UP000477722">
    <property type="component" value="Unassembled WGS sequence"/>
</dbReference>
<dbReference type="InterPro" id="IPR029062">
    <property type="entry name" value="Class_I_gatase-like"/>
</dbReference>
<dbReference type="RefSeq" id="WP_165300932.1">
    <property type="nucleotide sequence ID" value="NZ_JAAKZZ010000286.1"/>
</dbReference>
<dbReference type="PANTHER" id="PTHR43130">
    <property type="entry name" value="ARAC-FAMILY TRANSCRIPTIONAL REGULATOR"/>
    <property type="match status" value="1"/>
</dbReference>
<dbReference type="InterPro" id="IPR002818">
    <property type="entry name" value="DJ-1/PfpI"/>
</dbReference>
<accession>A0A6G4X213</accession>
<dbReference type="Pfam" id="PF01965">
    <property type="entry name" value="DJ-1_PfpI"/>
    <property type="match status" value="1"/>
</dbReference>
<dbReference type="PANTHER" id="PTHR43130:SF3">
    <property type="entry name" value="HTH-TYPE TRANSCRIPTIONAL REGULATOR RV1931C"/>
    <property type="match status" value="1"/>
</dbReference>
<dbReference type="SMART" id="SM00342">
    <property type="entry name" value="HTH_ARAC"/>
    <property type="match status" value="1"/>
</dbReference>
<proteinExistence type="predicted"/>
<reference evidence="5 6" key="1">
    <citation type="submission" date="2020-02" db="EMBL/GenBank/DDBJ databases">
        <title>Whole-genome analyses of novel actinobacteria.</title>
        <authorList>
            <person name="Sahin N."/>
            <person name="Tatar D."/>
        </authorList>
    </citation>
    <scope>NUCLEOTIDE SEQUENCE [LARGE SCALE GENOMIC DNA]</scope>
    <source>
        <strain evidence="5 6">SB3404</strain>
    </source>
</reference>
<dbReference type="Pfam" id="PF12833">
    <property type="entry name" value="HTH_18"/>
    <property type="match status" value="1"/>
</dbReference>
<evidence type="ECO:0000313" key="6">
    <source>
        <dbReference type="Proteomes" id="UP000477722"/>
    </source>
</evidence>
<feature type="domain" description="HTH araC/xylS-type" evidence="4">
    <location>
        <begin position="218"/>
        <end position="316"/>
    </location>
</feature>
<gene>
    <name evidence="5" type="ORF">G5C65_23650</name>
</gene>
<dbReference type="GO" id="GO:0043565">
    <property type="term" value="F:sequence-specific DNA binding"/>
    <property type="evidence" value="ECO:0007669"/>
    <property type="project" value="InterPro"/>
</dbReference>
<dbReference type="EMBL" id="JAAKZZ010000286">
    <property type="protein sequence ID" value="NGO71293.1"/>
    <property type="molecule type" value="Genomic_DNA"/>
</dbReference>
<evidence type="ECO:0000256" key="1">
    <source>
        <dbReference type="ARBA" id="ARBA00023015"/>
    </source>
</evidence>
<evidence type="ECO:0000256" key="2">
    <source>
        <dbReference type="ARBA" id="ARBA00023163"/>
    </source>
</evidence>
<dbReference type="CDD" id="cd03137">
    <property type="entry name" value="GATase1_AraC_1"/>
    <property type="match status" value="1"/>
</dbReference>
<dbReference type="GO" id="GO:0003700">
    <property type="term" value="F:DNA-binding transcription factor activity"/>
    <property type="evidence" value="ECO:0007669"/>
    <property type="project" value="InterPro"/>
</dbReference>
<dbReference type="AlphaFoldDB" id="A0A6G4X213"/>
<dbReference type="Gene3D" id="1.10.10.60">
    <property type="entry name" value="Homeodomain-like"/>
    <property type="match status" value="1"/>
</dbReference>
<dbReference type="SUPFAM" id="SSF46689">
    <property type="entry name" value="Homeodomain-like"/>
    <property type="match status" value="2"/>
</dbReference>
<sequence length="341" mass="35850">MHAVAVLAPRGAVGFDLTVACQAFALARLPDGAPPYEVLVCGDAAVTGTAAGVPCFELRPAHPLEAALGADTIVVPGVDGQAGQDPAVVDLLRRAADRNIRVASICTGAFLLAEAGLLDGAAATTHWLAAEQLARGYPAVRVDPGVLFVDNGQVLSSAGAAAGLDLCLHLISRDHGAAVAAKAARALVVPRRREGSTAQLVRPPVVRGGDDGGQDPLHATLDWLYRNLHRPLTLADVAREAGMSVRHLHRRFQALTGTTPLRWLLWARIERTRELLETTDLPVERLAGIAGFGSAVSLRAHFRRHTGTTPTAYRRKFRAPPGATPTPNPAGCRISGAGRRS</sequence>
<keyword evidence="1" id="KW-0805">Transcription regulation</keyword>
<dbReference type="InterPro" id="IPR018060">
    <property type="entry name" value="HTH_AraC"/>
</dbReference>
<dbReference type="PROSITE" id="PS01124">
    <property type="entry name" value="HTH_ARAC_FAMILY_2"/>
    <property type="match status" value="1"/>
</dbReference>
<feature type="region of interest" description="Disordered" evidence="3">
    <location>
        <begin position="318"/>
        <end position="341"/>
    </location>
</feature>
<keyword evidence="2" id="KW-0804">Transcription</keyword>